<feature type="signal peptide" evidence="1">
    <location>
        <begin position="1"/>
        <end position="20"/>
    </location>
</feature>
<gene>
    <name evidence="3" type="ORF">SAMN05444128_1548</name>
</gene>
<sequence length="207" mass="22868">MKRILMVLGFMTLVSGASFAQQLGFKGGATYTTFSGADTDNYKYRVGYTGGLFLQKHFNNMMGVQLEALYTSKGARREIYSGSNLQTAEVFKLNYIDIPVLFHVSASGVFFDLGPQVSFIYSANHIHEAHSSNGDKVVTTKYDISDNPYTIDFAYVGSVGYRATNGLGLEVRYTGGMKKIDDEGAFVNRERRNSGFSLMLSYLLGGR</sequence>
<reference evidence="4" key="1">
    <citation type="submission" date="2017-01" db="EMBL/GenBank/DDBJ databases">
        <authorList>
            <person name="Varghese N."/>
            <person name="Submissions S."/>
        </authorList>
    </citation>
    <scope>NUCLEOTIDE SEQUENCE [LARGE SCALE GENOMIC DNA]</scope>
    <source>
        <strain evidence="4">LP100</strain>
    </source>
</reference>
<dbReference type="InterPro" id="IPR025665">
    <property type="entry name" value="Beta-barrel_OMP_2"/>
</dbReference>
<evidence type="ECO:0000313" key="3">
    <source>
        <dbReference type="EMBL" id="SIT85484.1"/>
    </source>
</evidence>
<dbReference type="Pfam" id="PF13568">
    <property type="entry name" value="OMP_b-brl_2"/>
    <property type="match status" value="1"/>
</dbReference>
<organism evidence="3 4">
    <name type="scientific">Pontibacter indicus</name>
    <dbReference type="NCBI Taxonomy" id="1317125"/>
    <lineage>
        <taxon>Bacteria</taxon>
        <taxon>Pseudomonadati</taxon>
        <taxon>Bacteroidota</taxon>
        <taxon>Cytophagia</taxon>
        <taxon>Cytophagales</taxon>
        <taxon>Hymenobacteraceae</taxon>
        <taxon>Pontibacter</taxon>
    </lineage>
</organism>
<evidence type="ECO:0000256" key="1">
    <source>
        <dbReference type="SAM" id="SignalP"/>
    </source>
</evidence>
<proteinExistence type="predicted"/>
<protein>
    <submittedName>
        <fullName evidence="3">Outer membrane protein beta-barrel domain-containing protein</fullName>
    </submittedName>
</protein>
<feature type="chain" id="PRO_5012751715" evidence="1">
    <location>
        <begin position="21"/>
        <end position="207"/>
    </location>
</feature>
<dbReference type="AlphaFoldDB" id="A0A1R3X5T0"/>
<evidence type="ECO:0000313" key="4">
    <source>
        <dbReference type="Proteomes" id="UP000187181"/>
    </source>
</evidence>
<accession>A0A1R3X5T0</accession>
<name>A0A1R3X5T0_9BACT</name>
<dbReference type="OrthoDB" id="947434at2"/>
<dbReference type="EMBL" id="FTPP01000001">
    <property type="protein sequence ID" value="SIT85484.1"/>
    <property type="molecule type" value="Genomic_DNA"/>
</dbReference>
<dbReference type="Proteomes" id="UP000187181">
    <property type="component" value="Unassembled WGS sequence"/>
</dbReference>
<keyword evidence="4" id="KW-1185">Reference proteome</keyword>
<dbReference type="STRING" id="1317125.SAMN05444128_1548"/>
<feature type="domain" description="Outer membrane protein beta-barrel" evidence="2">
    <location>
        <begin position="19"/>
        <end position="180"/>
    </location>
</feature>
<keyword evidence="1" id="KW-0732">Signal</keyword>
<dbReference type="RefSeq" id="WP_076667155.1">
    <property type="nucleotide sequence ID" value="NZ_FTPP01000001.1"/>
</dbReference>
<evidence type="ECO:0000259" key="2">
    <source>
        <dbReference type="Pfam" id="PF13568"/>
    </source>
</evidence>